<protein>
    <submittedName>
        <fullName evidence="2">Uncharacterized protein</fullName>
    </submittedName>
</protein>
<dbReference type="EMBL" id="WELI01000015">
    <property type="protein sequence ID" value="KAB7726503.1"/>
    <property type="molecule type" value="Genomic_DNA"/>
</dbReference>
<feature type="signal peptide" evidence="1">
    <location>
        <begin position="1"/>
        <end position="20"/>
    </location>
</feature>
<gene>
    <name evidence="2" type="ORF">F5984_24625</name>
</gene>
<dbReference type="RefSeq" id="WP_152126817.1">
    <property type="nucleotide sequence ID" value="NZ_WELI01000015.1"/>
</dbReference>
<comment type="caution">
    <text evidence="2">The sequence shown here is derived from an EMBL/GenBank/DDBJ whole genome shotgun (WGS) entry which is preliminary data.</text>
</comment>
<reference evidence="2 3" key="1">
    <citation type="submission" date="2019-10" db="EMBL/GenBank/DDBJ databases">
        <title>Rudanella paleaurantiibacter sp. nov., isolated from sludge.</title>
        <authorList>
            <person name="Xu S.Q."/>
        </authorList>
    </citation>
    <scope>NUCLEOTIDE SEQUENCE [LARGE SCALE GENOMIC DNA]</scope>
    <source>
        <strain evidence="2 3">HX-22-17</strain>
    </source>
</reference>
<organism evidence="2 3">
    <name type="scientific">Rudanella paleaurantiibacter</name>
    <dbReference type="NCBI Taxonomy" id="2614655"/>
    <lineage>
        <taxon>Bacteria</taxon>
        <taxon>Pseudomonadati</taxon>
        <taxon>Bacteroidota</taxon>
        <taxon>Cytophagia</taxon>
        <taxon>Cytophagales</taxon>
        <taxon>Cytophagaceae</taxon>
        <taxon>Rudanella</taxon>
    </lineage>
</organism>
<evidence type="ECO:0000313" key="3">
    <source>
        <dbReference type="Proteomes" id="UP000488299"/>
    </source>
</evidence>
<dbReference type="AlphaFoldDB" id="A0A7J5TUV7"/>
<evidence type="ECO:0000313" key="2">
    <source>
        <dbReference type="EMBL" id="KAB7726503.1"/>
    </source>
</evidence>
<proteinExistence type="predicted"/>
<keyword evidence="3" id="KW-1185">Reference proteome</keyword>
<evidence type="ECO:0000256" key="1">
    <source>
        <dbReference type="SAM" id="SignalP"/>
    </source>
</evidence>
<name>A0A7J5TUV7_9BACT</name>
<feature type="chain" id="PRO_5029570564" evidence="1">
    <location>
        <begin position="21"/>
        <end position="284"/>
    </location>
</feature>
<sequence>MKTLRFTMWLLLATPLYTRAQPTGFPMVATTGRQLGVHLSYNAEQNQYEVYATANFSQTGFALGPSQITVAVPRSVADQSLSVFGGSGRWTDYSSVFAPAAAPGLDFHGVNSIGRILDVQADVPLLLFAFRLPGGYIEGVRLYANGRDPRSAQAGMGGGDFSNTLQDHRGIELFRPVLDTIQLANLSISEIKASDATLTVFPNPITGDSFRVTLKGYPDGARLRLRLLSATGVEFGRLEESADKLINYSIRVPRQLTGQAYLLTESLGNAPGRTGLCNKLLIMP</sequence>
<accession>A0A7J5TUV7</accession>
<keyword evidence="1" id="KW-0732">Signal</keyword>
<dbReference type="Proteomes" id="UP000488299">
    <property type="component" value="Unassembled WGS sequence"/>
</dbReference>